<dbReference type="PROSITE" id="PS50234">
    <property type="entry name" value="VWFA"/>
    <property type="match status" value="1"/>
</dbReference>
<dbReference type="InterPro" id="IPR036465">
    <property type="entry name" value="vWFA_dom_sf"/>
</dbReference>
<feature type="domain" description="VWFA" evidence="2">
    <location>
        <begin position="276"/>
        <end position="480"/>
    </location>
</feature>
<evidence type="ECO:0000313" key="4">
    <source>
        <dbReference type="Proteomes" id="UP000198372"/>
    </source>
</evidence>
<dbReference type="EMBL" id="FMSP01000017">
    <property type="protein sequence ID" value="SCV72931.1"/>
    <property type="molecule type" value="Genomic_DNA"/>
</dbReference>
<sequence length="500" mass="52969">MGLAAKMAAAQAAGSAATPGYGSAGGAAISGAPAYGAPPQQQQQQQQGAYGQSAQPGQQQYGQPQYGAPTGQTPQYGAPAGQPPSVPGGRPAKPGQPQGQYGQQQQQPQYGQPQQQQGYGQQGQYGQQPQQQQYGAPQGQQGYGASQQGQYGQAPQGQQQYGAPQQGQYGAPQQQGQYGAAPQHGQYGAPAQGQQQYGAPQLGGAAGTAGGPPVQAILDTLRAGVQDQNISVFYPPGSLERLAENVHRSGALPKIASSFQIPMEVAMDLVRLALFDVILYADDSGSMSFEDNGSRIDDLKMIVSKVASAASLFDQDGIQVRFMNSRVEGNNINSEAAALQLVNQVKFSGLTPLGTAMQQKILEPLVLQPARQGRLQKPVLIITITDGQPGGEARKDCLFRDTIVRVIKAANQELRSTRYGSDSISFQFAQVGEDQAARQFLEELDVNPEIGGLIDTTSNYENEADNMMKANPPLELTPQLWIVKMLLGGIDSSYDTKDEK</sequence>
<evidence type="ECO:0000256" key="1">
    <source>
        <dbReference type="SAM" id="MobiDB-lite"/>
    </source>
</evidence>
<feature type="compositionally biased region" description="Low complexity" evidence="1">
    <location>
        <begin position="1"/>
        <end position="75"/>
    </location>
</feature>
<dbReference type="STRING" id="269621.A0A238FL97"/>
<feature type="compositionally biased region" description="Low complexity" evidence="1">
    <location>
        <begin position="95"/>
        <end position="203"/>
    </location>
</feature>
<dbReference type="Gene3D" id="3.40.50.410">
    <property type="entry name" value="von Willebrand factor, type A domain"/>
    <property type="match status" value="1"/>
</dbReference>
<name>A0A238FL97_9BASI</name>
<keyword evidence="4" id="KW-1185">Reference proteome</keyword>
<dbReference type="PANTHER" id="PTHR34706:SF2">
    <property type="entry name" value="RFEF"/>
    <property type="match status" value="1"/>
</dbReference>
<proteinExistence type="predicted"/>
<feature type="region of interest" description="Disordered" evidence="1">
    <location>
        <begin position="1"/>
        <end position="209"/>
    </location>
</feature>
<dbReference type="OrthoDB" id="2142040at2759"/>
<organism evidence="3 4">
    <name type="scientific">Microbotryum intermedium</name>
    <dbReference type="NCBI Taxonomy" id="269621"/>
    <lineage>
        <taxon>Eukaryota</taxon>
        <taxon>Fungi</taxon>
        <taxon>Dikarya</taxon>
        <taxon>Basidiomycota</taxon>
        <taxon>Pucciniomycotina</taxon>
        <taxon>Microbotryomycetes</taxon>
        <taxon>Microbotryales</taxon>
        <taxon>Microbotryaceae</taxon>
        <taxon>Microbotryum</taxon>
    </lineage>
</organism>
<protein>
    <submittedName>
        <fullName evidence="3">BQ2448_6856 protein</fullName>
    </submittedName>
</protein>
<dbReference type="InterPro" id="IPR002035">
    <property type="entry name" value="VWF_A"/>
</dbReference>
<evidence type="ECO:0000313" key="3">
    <source>
        <dbReference type="EMBL" id="SCV72931.1"/>
    </source>
</evidence>
<evidence type="ECO:0000259" key="2">
    <source>
        <dbReference type="PROSITE" id="PS50234"/>
    </source>
</evidence>
<dbReference type="PANTHER" id="PTHR34706">
    <property type="entry name" value="SLR1338 PROTEIN"/>
    <property type="match status" value="1"/>
</dbReference>
<accession>A0A238FL97</accession>
<reference evidence="4" key="1">
    <citation type="submission" date="2016-09" db="EMBL/GenBank/DDBJ databases">
        <authorList>
            <person name="Jeantristanb JTB J.-T."/>
            <person name="Ricardo R."/>
        </authorList>
    </citation>
    <scope>NUCLEOTIDE SEQUENCE [LARGE SCALE GENOMIC DNA]</scope>
</reference>
<gene>
    <name evidence="3" type="ORF">BQ2448_6856</name>
</gene>
<dbReference type="Proteomes" id="UP000198372">
    <property type="component" value="Unassembled WGS sequence"/>
</dbReference>
<dbReference type="SUPFAM" id="SSF53300">
    <property type="entry name" value="vWA-like"/>
    <property type="match status" value="1"/>
</dbReference>
<dbReference type="AlphaFoldDB" id="A0A238FL97"/>